<name>A0A6G0WCB5_9STRA</name>
<feature type="region of interest" description="Disordered" evidence="2">
    <location>
        <begin position="1"/>
        <end position="28"/>
    </location>
</feature>
<dbReference type="PANTHER" id="PTHR21694:SF18">
    <property type="entry name" value="COILED-COIL DOMAIN-CONTAINING PROTEIN 63"/>
    <property type="match status" value="1"/>
</dbReference>
<sequence length="986" mass="111576">MTDMESPALIKTRAPRDKQKNKERAKENRRLQKEEFEYLQNRVAELTSQLRGHTKMLPWREIASALQAESSTAQTTNRTLRRDIQRTKDILQCLLVMVCGTASRMPETSPIVQISGWKDQALLGIDGDARVASYRWLINRLFHNTDLAYAQCPNTPSVLIDVKCDDHVVTTFIRTHYVAPVPMDQAVRTIQGLYKWDFFVDIDRPICFYDKELLEESFGPNTFHVDYEYKTTIVESCRESSCRTVFARCCVNFDAAHQHVDRYERCDHEWRILEPLSDSTCRILHFRSVSLPVAISNDEFATITGARLDNVKQWTESERLENLMKQRYEMLLVQSLQIQGLNISLGFIGRIGLINGYSIIAGGMAFTTRFLASDGIPEYNALLDQHLGRHRNRLLGSKASLELLEKTGAISKVAPGRSADQYVVYIDSPKVSASQPQAQQQSQRKPKPATQTSTRTVPAKRVVKRRATEKIEPLSDRPSPPLVASSSLLRSASDSFIRQAQNTSRRPATSQKRAAKPVVNHLLESDVAFHEKINRYKAQIAALDEEKLRIQEEITRRRKALCGVNAVHDNDMAVAHCHAVMQHRLSKAQEEYMKVLTHQASIRADIDVARRELLAMSQVRCKLETDVAEANQKISNAEDRINTTRNAQKSTFAELSTLERQAEADAVERILKLPPEDDMVNMDIPKFMQSIHDRALLRKEELERAKAATLQAAIPPSNPLCDFDPIYRDAFQAIKQAVTVPPTVNEFVDTFVETENQILSMYAHQQVLQAELKKAQQELESLQVQARVAKQQLQKQRDDATSWKTHLQEKIALVRRKTTEYESLHGNQKHDEIVLRSSILHLLEVLKADKLILHSNGMVNHVQDLPLPTILGIAQERIVDVIIHVQQTKGTSGIATTTVQIHPRSHHARRSPSMETPSLVGKVVVGPRIPPAYTGSNLPSFEAMANATALPDLLNAESSVDHAFVPLSSYQLFERALRNDDVDQDE</sequence>
<feature type="compositionally biased region" description="Basic and acidic residues" evidence="2">
    <location>
        <begin position="466"/>
        <end position="475"/>
    </location>
</feature>
<feature type="coiled-coil region" evidence="1">
    <location>
        <begin position="765"/>
        <end position="799"/>
    </location>
</feature>
<dbReference type="VEuPathDB" id="FungiDB:AeMF1_015767"/>
<accession>A0A6G0WCB5</accession>
<gene>
    <name evidence="3" type="ORF">Ae201684_016780</name>
</gene>
<organism evidence="3 4">
    <name type="scientific">Aphanomyces euteiches</name>
    <dbReference type="NCBI Taxonomy" id="100861"/>
    <lineage>
        <taxon>Eukaryota</taxon>
        <taxon>Sar</taxon>
        <taxon>Stramenopiles</taxon>
        <taxon>Oomycota</taxon>
        <taxon>Saprolegniomycetes</taxon>
        <taxon>Saprolegniales</taxon>
        <taxon>Verrucalvaceae</taxon>
        <taxon>Aphanomyces</taxon>
    </lineage>
</organism>
<keyword evidence="1" id="KW-0175">Coiled coil</keyword>
<dbReference type="PANTHER" id="PTHR21694">
    <property type="entry name" value="COILED-COIL DOMAIN-CONTAINING PROTEIN 63"/>
    <property type="match status" value="1"/>
</dbReference>
<dbReference type="Proteomes" id="UP000481153">
    <property type="component" value="Unassembled WGS sequence"/>
</dbReference>
<feature type="compositionally biased region" description="Polar residues" evidence="2">
    <location>
        <begin position="497"/>
        <end position="512"/>
    </location>
</feature>
<feature type="compositionally biased region" description="Low complexity" evidence="2">
    <location>
        <begin position="433"/>
        <end position="443"/>
    </location>
</feature>
<evidence type="ECO:0000256" key="1">
    <source>
        <dbReference type="SAM" id="Coils"/>
    </source>
</evidence>
<proteinExistence type="predicted"/>
<comment type="caution">
    <text evidence="3">The sequence shown here is derived from an EMBL/GenBank/DDBJ whole genome shotgun (WGS) entry which is preliminary data.</text>
</comment>
<protein>
    <submittedName>
        <fullName evidence="3">Uncharacterized protein</fullName>
    </submittedName>
</protein>
<keyword evidence="4" id="KW-1185">Reference proteome</keyword>
<feature type="region of interest" description="Disordered" evidence="2">
    <location>
        <begin position="433"/>
        <end position="485"/>
    </location>
</feature>
<dbReference type="InterPro" id="IPR051876">
    <property type="entry name" value="ODA-DC/CCD"/>
</dbReference>
<feature type="region of interest" description="Disordered" evidence="2">
    <location>
        <begin position="497"/>
        <end position="516"/>
    </location>
</feature>
<feature type="compositionally biased region" description="Basic and acidic residues" evidence="2">
    <location>
        <begin position="14"/>
        <end position="28"/>
    </location>
</feature>
<evidence type="ECO:0000313" key="3">
    <source>
        <dbReference type="EMBL" id="KAF0724572.1"/>
    </source>
</evidence>
<evidence type="ECO:0000256" key="2">
    <source>
        <dbReference type="SAM" id="MobiDB-lite"/>
    </source>
</evidence>
<evidence type="ECO:0000313" key="4">
    <source>
        <dbReference type="Proteomes" id="UP000481153"/>
    </source>
</evidence>
<dbReference type="AlphaFoldDB" id="A0A6G0WCB5"/>
<reference evidence="3 4" key="1">
    <citation type="submission" date="2019-07" db="EMBL/GenBank/DDBJ databases">
        <title>Genomics analysis of Aphanomyces spp. identifies a new class of oomycete effector associated with host adaptation.</title>
        <authorList>
            <person name="Gaulin E."/>
        </authorList>
    </citation>
    <scope>NUCLEOTIDE SEQUENCE [LARGE SCALE GENOMIC DNA]</scope>
    <source>
        <strain evidence="3 4">ATCC 201684</strain>
    </source>
</reference>
<dbReference type="EMBL" id="VJMJ01000267">
    <property type="protein sequence ID" value="KAF0724572.1"/>
    <property type="molecule type" value="Genomic_DNA"/>
</dbReference>